<evidence type="ECO:0000256" key="6">
    <source>
        <dbReference type="ARBA" id="ARBA00023136"/>
    </source>
</evidence>
<evidence type="ECO:0000313" key="8">
    <source>
        <dbReference type="EMBL" id="CAK9328238.1"/>
    </source>
</evidence>
<evidence type="ECO:0000256" key="2">
    <source>
        <dbReference type="ARBA" id="ARBA00004127"/>
    </source>
</evidence>
<protein>
    <recommendedName>
        <fullName evidence="10">PRA1 family protein</fullName>
    </recommendedName>
</protein>
<evidence type="ECO:0000256" key="3">
    <source>
        <dbReference type="ARBA" id="ARBA00006483"/>
    </source>
</evidence>
<comment type="subcellular location">
    <subcellularLocation>
        <location evidence="2">Endomembrane system</location>
        <topology evidence="2">Multi-pass membrane protein</topology>
    </subcellularLocation>
</comment>
<feature type="transmembrane region" description="Helical" evidence="7">
    <location>
        <begin position="250"/>
        <end position="267"/>
    </location>
</feature>
<evidence type="ECO:0000256" key="7">
    <source>
        <dbReference type="SAM" id="Phobius"/>
    </source>
</evidence>
<gene>
    <name evidence="8" type="ORF">CITCOLO1_LOCUS20644</name>
</gene>
<evidence type="ECO:0000256" key="5">
    <source>
        <dbReference type="ARBA" id="ARBA00022989"/>
    </source>
</evidence>
<reference evidence="8 9" key="1">
    <citation type="submission" date="2024-03" db="EMBL/GenBank/DDBJ databases">
        <authorList>
            <person name="Gkanogiannis A."/>
            <person name="Becerra Lopez-Lavalle L."/>
        </authorList>
    </citation>
    <scope>NUCLEOTIDE SEQUENCE [LARGE SCALE GENOMIC DNA]</scope>
</reference>
<dbReference type="PANTHER" id="PTHR37898:SF1">
    <property type="entry name" value="OS05G0540200 PROTEIN"/>
    <property type="match status" value="1"/>
</dbReference>
<feature type="transmembrane region" description="Helical" evidence="7">
    <location>
        <begin position="227"/>
        <end position="243"/>
    </location>
</feature>
<comment type="similarity">
    <text evidence="3">Belongs to the PRA1 family.</text>
</comment>
<evidence type="ECO:0000313" key="9">
    <source>
        <dbReference type="Proteomes" id="UP001642487"/>
    </source>
</evidence>
<keyword evidence="9" id="KW-1185">Reference proteome</keyword>
<keyword evidence="4 7" id="KW-0812">Transmembrane</keyword>
<evidence type="ECO:0000256" key="4">
    <source>
        <dbReference type="ARBA" id="ARBA00022692"/>
    </source>
</evidence>
<dbReference type="InterPro" id="IPR004895">
    <property type="entry name" value="Prenylated_rab_accept_PRA1"/>
</dbReference>
<proteinExistence type="inferred from homology"/>
<accession>A0ABP0Z8G1</accession>
<dbReference type="Pfam" id="PF03208">
    <property type="entry name" value="PRA1"/>
    <property type="match status" value="1"/>
</dbReference>
<name>A0ABP0Z8G1_9ROSI</name>
<sequence>MASYLWRKYADYVYTKWERTILWDMVDPYRRPKSFTPLVSIYIAAFYTGVVGAAITEQLYKEKYWEDHPGEDVPLMKPKFYYGPWRPPLAFLPLPPPQLCNGQRRGSMGTYGTIPTEPVPLPNLHYTSRARERIAAGLGTRRPWMEMIQPQDLSFPPSFMQLINRIKNNAEYFRANYILIILFILFLSLLWQPISLVVFIISFLAWLYLYFLHDEPWVVRGSIVDDRMVMVVLMLITIALLLITDATKNIIISMFVGVMIVFAHGALKGSEDVFSLDEEGISECGGGRGVIRMPLKHAASSSFSLS</sequence>
<dbReference type="EMBL" id="OZ021742">
    <property type="protein sequence ID" value="CAK9328238.1"/>
    <property type="molecule type" value="Genomic_DNA"/>
</dbReference>
<dbReference type="PANTHER" id="PTHR37898">
    <property type="entry name" value="OS05G0540200 PROTEIN"/>
    <property type="match status" value="1"/>
</dbReference>
<dbReference type="InterPro" id="IPR037759">
    <property type="entry name" value="At4g29660-like"/>
</dbReference>
<evidence type="ECO:0000256" key="1">
    <source>
        <dbReference type="ARBA" id="ARBA00002501"/>
    </source>
</evidence>
<feature type="transmembrane region" description="Helical" evidence="7">
    <location>
        <begin position="35"/>
        <end position="55"/>
    </location>
</feature>
<feature type="transmembrane region" description="Helical" evidence="7">
    <location>
        <begin position="177"/>
        <end position="207"/>
    </location>
</feature>
<organism evidence="8 9">
    <name type="scientific">Citrullus colocynthis</name>
    <name type="common">colocynth</name>
    <dbReference type="NCBI Taxonomy" id="252529"/>
    <lineage>
        <taxon>Eukaryota</taxon>
        <taxon>Viridiplantae</taxon>
        <taxon>Streptophyta</taxon>
        <taxon>Embryophyta</taxon>
        <taxon>Tracheophyta</taxon>
        <taxon>Spermatophyta</taxon>
        <taxon>Magnoliopsida</taxon>
        <taxon>eudicotyledons</taxon>
        <taxon>Gunneridae</taxon>
        <taxon>Pentapetalae</taxon>
        <taxon>rosids</taxon>
        <taxon>fabids</taxon>
        <taxon>Cucurbitales</taxon>
        <taxon>Cucurbitaceae</taxon>
        <taxon>Benincaseae</taxon>
        <taxon>Citrullus</taxon>
    </lineage>
</organism>
<dbReference type="Proteomes" id="UP001642487">
    <property type="component" value="Chromosome 8"/>
</dbReference>
<comment type="function">
    <text evidence="1">May be involved in both secretory and endocytic intracellular trafficking in the endosomal/prevacuolar compartments.</text>
</comment>
<keyword evidence="5 7" id="KW-1133">Transmembrane helix</keyword>
<evidence type="ECO:0008006" key="10">
    <source>
        <dbReference type="Google" id="ProtNLM"/>
    </source>
</evidence>
<keyword evidence="6 7" id="KW-0472">Membrane</keyword>